<reference evidence="2 3" key="1">
    <citation type="submission" date="2020-02" db="EMBL/GenBank/DDBJ databases">
        <title>Draft genome sequence of Haematococcus lacustris strain NIES-144.</title>
        <authorList>
            <person name="Morimoto D."/>
            <person name="Nakagawa S."/>
            <person name="Yoshida T."/>
            <person name="Sawayama S."/>
        </authorList>
    </citation>
    <scope>NUCLEOTIDE SEQUENCE [LARGE SCALE GENOMIC DNA]</scope>
    <source>
        <strain evidence="2 3">NIES-144</strain>
    </source>
</reference>
<feature type="compositionally biased region" description="Acidic residues" evidence="1">
    <location>
        <begin position="9"/>
        <end position="20"/>
    </location>
</feature>
<sequence length="80" mass="8408">MLQQAGQQEEAEAEGDEEVESPSLALVEDNMTALFAPSAWAGPPQPTPFGSAVMLDNSFASGYAPNGEPLQRERKGGMAV</sequence>
<evidence type="ECO:0000313" key="3">
    <source>
        <dbReference type="Proteomes" id="UP000485058"/>
    </source>
</evidence>
<dbReference type="AlphaFoldDB" id="A0A699YPH0"/>
<keyword evidence="3" id="KW-1185">Reference proteome</keyword>
<gene>
    <name evidence="2" type="ORF">HaLaN_02949</name>
</gene>
<feature type="compositionally biased region" description="Basic and acidic residues" evidence="1">
    <location>
        <begin position="70"/>
        <end position="80"/>
    </location>
</feature>
<feature type="region of interest" description="Disordered" evidence="1">
    <location>
        <begin position="1"/>
        <end position="23"/>
    </location>
</feature>
<accession>A0A699YPH0</accession>
<protein>
    <submittedName>
        <fullName evidence="2">Uncharacterized protein</fullName>
    </submittedName>
</protein>
<dbReference type="Proteomes" id="UP000485058">
    <property type="component" value="Unassembled WGS sequence"/>
</dbReference>
<proteinExistence type="predicted"/>
<organism evidence="2 3">
    <name type="scientific">Haematococcus lacustris</name>
    <name type="common">Green alga</name>
    <name type="synonym">Haematococcus pluvialis</name>
    <dbReference type="NCBI Taxonomy" id="44745"/>
    <lineage>
        <taxon>Eukaryota</taxon>
        <taxon>Viridiplantae</taxon>
        <taxon>Chlorophyta</taxon>
        <taxon>core chlorophytes</taxon>
        <taxon>Chlorophyceae</taxon>
        <taxon>CS clade</taxon>
        <taxon>Chlamydomonadales</taxon>
        <taxon>Haematococcaceae</taxon>
        <taxon>Haematococcus</taxon>
    </lineage>
</organism>
<evidence type="ECO:0000313" key="2">
    <source>
        <dbReference type="EMBL" id="GFH08049.1"/>
    </source>
</evidence>
<name>A0A699YPH0_HAELA</name>
<dbReference type="EMBL" id="BLLF01000133">
    <property type="protein sequence ID" value="GFH08049.1"/>
    <property type="molecule type" value="Genomic_DNA"/>
</dbReference>
<feature type="region of interest" description="Disordered" evidence="1">
    <location>
        <begin position="60"/>
        <end position="80"/>
    </location>
</feature>
<comment type="caution">
    <text evidence="2">The sequence shown here is derived from an EMBL/GenBank/DDBJ whole genome shotgun (WGS) entry which is preliminary data.</text>
</comment>
<evidence type="ECO:0000256" key="1">
    <source>
        <dbReference type="SAM" id="MobiDB-lite"/>
    </source>
</evidence>